<dbReference type="InterPro" id="IPR036179">
    <property type="entry name" value="Ig-like_dom_sf"/>
</dbReference>
<dbReference type="PANTHER" id="PTHR11890">
    <property type="entry name" value="INTERLEUKIN-1 RECEPTOR FAMILY MEMBER"/>
    <property type="match status" value="1"/>
</dbReference>
<dbReference type="SMART" id="SM00255">
    <property type="entry name" value="TIR"/>
    <property type="match status" value="1"/>
</dbReference>
<feature type="transmembrane region" description="Helical" evidence="4">
    <location>
        <begin position="122"/>
        <end position="146"/>
    </location>
</feature>
<organism evidence="6 7">
    <name type="scientific">Labrus bergylta</name>
    <name type="common">ballan wrasse</name>
    <dbReference type="NCBI Taxonomy" id="56723"/>
    <lineage>
        <taxon>Eukaryota</taxon>
        <taxon>Metazoa</taxon>
        <taxon>Chordata</taxon>
        <taxon>Craniata</taxon>
        <taxon>Vertebrata</taxon>
        <taxon>Euteleostomi</taxon>
        <taxon>Actinopterygii</taxon>
        <taxon>Neopterygii</taxon>
        <taxon>Teleostei</taxon>
        <taxon>Neoteleostei</taxon>
        <taxon>Acanthomorphata</taxon>
        <taxon>Eupercaria</taxon>
        <taxon>Labriformes</taxon>
        <taxon>Labridae</taxon>
        <taxon>Labrus</taxon>
    </lineage>
</organism>
<accession>A0A3Q3GLN6</accession>
<dbReference type="GO" id="GO:0007165">
    <property type="term" value="P:signal transduction"/>
    <property type="evidence" value="ECO:0007669"/>
    <property type="project" value="InterPro"/>
</dbReference>
<evidence type="ECO:0000313" key="6">
    <source>
        <dbReference type="Ensembl" id="ENSLBEP00000034221.1"/>
    </source>
</evidence>
<dbReference type="Pfam" id="PF01582">
    <property type="entry name" value="TIR"/>
    <property type="match status" value="1"/>
</dbReference>
<keyword evidence="1" id="KW-1015">Disulfide bond</keyword>
<evidence type="ECO:0000256" key="4">
    <source>
        <dbReference type="SAM" id="Phobius"/>
    </source>
</evidence>
<dbReference type="SUPFAM" id="SSF52200">
    <property type="entry name" value="Toll/Interleukin receptor TIR domain"/>
    <property type="match status" value="1"/>
</dbReference>
<reference evidence="6" key="1">
    <citation type="submission" date="2025-08" db="UniProtKB">
        <authorList>
            <consortium name="Ensembl"/>
        </authorList>
    </citation>
    <scope>IDENTIFICATION</scope>
</reference>
<keyword evidence="2" id="KW-0325">Glycoprotein</keyword>
<dbReference type="InterPro" id="IPR035897">
    <property type="entry name" value="Toll_tir_struct_dom_sf"/>
</dbReference>
<dbReference type="InParanoid" id="A0A3Q3GLN6"/>
<dbReference type="InterPro" id="IPR000157">
    <property type="entry name" value="TIR_dom"/>
</dbReference>
<dbReference type="Gene3D" id="2.60.40.10">
    <property type="entry name" value="Immunoglobulins"/>
    <property type="match status" value="1"/>
</dbReference>
<dbReference type="STRING" id="56723.ENSLBEP00000034221"/>
<reference evidence="6" key="2">
    <citation type="submission" date="2025-09" db="UniProtKB">
        <authorList>
            <consortium name="Ensembl"/>
        </authorList>
    </citation>
    <scope>IDENTIFICATION</scope>
</reference>
<dbReference type="PROSITE" id="PS50104">
    <property type="entry name" value="TIR"/>
    <property type="match status" value="1"/>
</dbReference>
<dbReference type="PRINTS" id="PR01537">
    <property type="entry name" value="INTRLKN1R1F"/>
</dbReference>
<evidence type="ECO:0000256" key="3">
    <source>
        <dbReference type="ARBA" id="ARBA00023319"/>
    </source>
</evidence>
<dbReference type="InterPro" id="IPR015621">
    <property type="entry name" value="IL-1_rcpt_fam"/>
</dbReference>
<keyword evidence="4" id="KW-0472">Membrane</keyword>
<dbReference type="AlphaFoldDB" id="A0A3Q3GLN6"/>
<keyword evidence="4" id="KW-0812">Transmembrane</keyword>
<keyword evidence="7" id="KW-1185">Reference proteome</keyword>
<dbReference type="Ensembl" id="ENSLBET00000035702.1">
    <property type="protein sequence ID" value="ENSLBEP00000034221.1"/>
    <property type="gene ID" value="ENSLBEG00000025757.1"/>
</dbReference>
<dbReference type="SUPFAM" id="SSF48726">
    <property type="entry name" value="Immunoglobulin"/>
    <property type="match status" value="1"/>
</dbReference>
<keyword evidence="3" id="KW-0393">Immunoglobulin domain</keyword>
<evidence type="ECO:0000313" key="7">
    <source>
        <dbReference type="Proteomes" id="UP000261660"/>
    </source>
</evidence>
<feature type="domain" description="TIR" evidence="5">
    <location>
        <begin position="170"/>
        <end position="314"/>
    </location>
</feature>
<evidence type="ECO:0000259" key="5">
    <source>
        <dbReference type="PROSITE" id="PS50104"/>
    </source>
</evidence>
<keyword evidence="4" id="KW-1133">Transmembrane helix</keyword>
<dbReference type="Gene3D" id="3.40.50.10140">
    <property type="entry name" value="Toll/interleukin-1 receptor homology (TIR) domain"/>
    <property type="match status" value="1"/>
</dbReference>
<dbReference type="GeneTree" id="ENSGT01090000259985"/>
<name>A0A3Q3GLN6_9LABR</name>
<protein>
    <submittedName>
        <fullName evidence="6">Interleukin-18 receptor 1-like</fullName>
    </submittedName>
</protein>
<evidence type="ECO:0000256" key="2">
    <source>
        <dbReference type="ARBA" id="ARBA00023180"/>
    </source>
</evidence>
<dbReference type="PANTHER" id="PTHR11890:SF6">
    <property type="entry name" value="INTERLEUKIN-18 RECEPTOR 1"/>
    <property type="match status" value="1"/>
</dbReference>
<dbReference type="Proteomes" id="UP000261660">
    <property type="component" value="Unplaced"/>
</dbReference>
<sequence>MLVIRPNIISGQSVLLSPHMDDVFHVALDSTVVIECTAVIYSDFDEVFWLSGSSFLERDNNLPVFYNYTRESNAEGMKMTASLVFKKVTKEDLRKSYTCKLDADDQPSSFVRITLAQKASPLSVPLALGTTGIVMMIIFVTAVVYVKFKMNIALFLRDTLSCTSSSSDGKSHDAFLMYYKSNTGLNDTERETLESVLEESFGYNLCTHDRNVSPGKAVAETVLYCIEQSQSVVLVPTSSDPGLEAGLLKDTSASLVERQNHLVFIKFKSNQVSRSGSVPEALRILSKAGHRVTWKRKRSMTPSSLFWKQLRYHLPAPQAARKIRLSPQPTNPEDIC</sequence>
<proteinExistence type="predicted"/>
<dbReference type="InterPro" id="IPR013783">
    <property type="entry name" value="Ig-like_fold"/>
</dbReference>
<evidence type="ECO:0000256" key="1">
    <source>
        <dbReference type="ARBA" id="ARBA00023157"/>
    </source>
</evidence>